<sequence>MTYWLREIGGWLLVLLGLYFFAQAFDFLLRKRVFEAGPTVVIGFVIFRGGIHILKVAVAAQAARKLPLAVAEARRRPRTPTKQVGPTANKAVVPGPQNPARRRDPLGTGGRA</sequence>
<dbReference type="KEGG" id="uli:ETAA1_35040"/>
<keyword evidence="2" id="KW-1133">Transmembrane helix</keyword>
<keyword evidence="2" id="KW-0472">Membrane</keyword>
<evidence type="ECO:0000256" key="2">
    <source>
        <dbReference type="SAM" id="Phobius"/>
    </source>
</evidence>
<dbReference type="RefSeq" id="WP_145240568.1">
    <property type="nucleotide sequence ID" value="NZ_CP036273.1"/>
</dbReference>
<protein>
    <submittedName>
        <fullName evidence="3">Uncharacterized protein</fullName>
    </submittedName>
</protein>
<evidence type="ECO:0000313" key="4">
    <source>
        <dbReference type="Proteomes" id="UP000319576"/>
    </source>
</evidence>
<keyword evidence="2" id="KW-0812">Transmembrane</keyword>
<feature type="region of interest" description="Disordered" evidence="1">
    <location>
        <begin position="73"/>
        <end position="112"/>
    </location>
</feature>
<organism evidence="3 4">
    <name type="scientific">Urbifossiella limnaea</name>
    <dbReference type="NCBI Taxonomy" id="2528023"/>
    <lineage>
        <taxon>Bacteria</taxon>
        <taxon>Pseudomonadati</taxon>
        <taxon>Planctomycetota</taxon>
        <taxon>Planctomycetia</taxon>
        <taxon>Gemmatales</taxon>
        <taxon>Gemmataceae</taxon>
        <taxon>Urbifossiella</taxon>
    </lineage>
</organism>
<reference evidence="3 4" key="1">
    <citation type="submission" date="2019-02" db="EMBL/GenBank/DDBJ databases">
        <title>Deep-cultivation of Planctomycetes and their phenomic and genomic characterization uncovers novel biology.</title>
        <authorList>
            <person name="Wiegand S."/>
            <person name="Jogler M."/>
            <person name="Boedeker C."/>
            <person name="Pinto D."/>
            <person name="Vollmers J."/>
            <person name="Rivas-Marin E."/>
            <person name="Kohn T."/>
            <person name="Peeters S.H."/>
            <person name="Heuer A."/>
            <person name="Rast P."/>
            <person name="Oberbeckmann S."/>
            <person name="Bunk B."/>
            <person name="Jeske O."/>
            <person name="Meyerdierks A."/>
            <person name="Storesund J.E."/>
            <person name="Kallscheuer N."/>
            <person name="Luecker S."/>
            <person name="Lage O.M."/>
            <person name="Pohl T."/>
            <person name="Merkel B.J."/>
            <person name="Hornburger P."/>
            <person name="Mueller R.-W."/>
            <person name="Bruemmer F."/>
            <person name="Labrenz M."/>
            <person name="Spormann A.M."/>
            <person name="Op den Camp H."/>
            <person name="Overmann J."/>
            <person name="Amann R."/>
            <person name="Jetten M.S.M."/>
            <person name="Mascher T."/>
            <person name="Medema M.H."/>
            <person name="Devos D.P."/>
            <person name="Kaster A.-K."/>
            <person name="Ovreas L."/>
            <person name="Rohde M."/>
            <person name="Galperin M.Y."/>
            <person name="Jogler C."/>
        </authorList>
    </citation>
    <scope>NUCLEOTIDE SEQUENCE [LARGE SCALE GENOMIC DNA]</scope>
    <source>
        <strain evidence="3 4">ETA_A1</strain>
    </source>
</reference>
<dbReference type="AlphaFoldDB" id="A0A517XVM4"/>
<gene>
    <name evidence="3" type="ORF">ETAA1_35040</name>
</gene>
<dbReference type="EMBL" id="CP036273">
    <property type="protein sequence ID" value="QDU21537.1"/>
    <property type="molecule type" value="Genomic_DNA"/>
</dbReference>
<accession>A0A517XVM4</accession>
<dbReference type="Proteomes" id="UP000319576">
    <property type="component" value="Chromosome"/>
</dbReference>
<dbReference type="OrthoDB" id="291078at2"/>
<proteinExistence type="predicted"/>
<name>A0A517XVM4_9BACT</name>
<keyword evidence="4" id="KW-1185">Reference proteome</keyword>
<evidence type="ECO:0000256" key="1">
    <source>
        <dbReference type="SAM" id="MobiDB-lite"/>
    </source>
</evidence>
<evidence type="ECO:0000313" key="3">
    <source>
        <dbReference type="EMBL" id="QDU21537.1"/>
    </source>
</evidence>
<feature type="transmembrane region" description="Helical" evidence="2">
    <location>
        <begin position="40"/>
        <end position="58"/>
    </location>
</feature>